<dbReference type="InterPro" id="IPR001845">
    <property type="entry name" value="HTH_ArsR_DNA-bd_dom"/>
</dbReference>
<dbReference type="Pfam" id="PF13412">
    <property type="entry name" value="HTH_24"/>
    <property type="match status" value="1"/>
</dbReference>
<dbReference type="GO" id="GO:0003700">
    <property type="term" value="F:DNA-binding transcription factor activity"/>
    <property type="evidence" value="ECO:0007669"/>
    <property type="project" value="InterPro"/>
</dbReference>
<gene>
    <name evidence="2" type="ORF">FJY86_04705</name>
</gene>
<feature type="domain" description="HTH arsR-type" evidence="1">
    <location>
        <begin position="88"/>
        <end position="168"/>
    </location>
</feature>
<evidence type="ECO:0000313" key="2">
    <source>
        <dbReference type="EMBL" id="MBM3282605.1"/>
    </source>
</evidence>
<protein>
    <submittedName>
        <fullName evidence="2">Winged helix-turn-helix transcriptional regulator</fullName>
    </submittedName>
</protein>
<dbReference type="EMBL" id="VGJJ01000059">
    <property type="protein sequence ID" value="MBM3282605.1"/>
    <property type="molecule type" value="Genomic_DNA"/>
</dbReference>
<dbReference type="AlphaFoldDB" id="A0A8T4CBV2"/>
<comment type="caution">
    <text evidence="2">The sequence shown here is derived from an EMBL/GenBank/DDBJ whole genome shotgun (WGS) entry which is preliminary data.</text>
</comment>
<dbReference type="Pfam" id="PF24266">
    <property type="entry name" value="HTH_HVO_0163_N"/>
    <property type="match status" value="1"/>
</dbReference>
<dbReference type="InterPro" id="IPR056504">
    <property type="entry name" value="HTH_HVO_0163_N"/>
</dbReference>
<dbReference type="PANTHER" id="PTHR36216:SF1">
    <property type="entry name" value="HTH ARSR-TYPE DOMAIN-CONTAINING PROTEIN"/>
    <property type="match status" value="1"/>
</dbReference>
<evidence type="ECO:0000313" key="3">
    <source>
        <dbReference type="Proteomes" id="UP000774699"/>
    </source>
</evidence>
<dbReference type="CDD" id="cd00090">
    <property type="entry name" value="HTH_ARSR"/>
    <property type="match status" value="2"/>
</dbReference>
<evidence type="ECO:0000259" key="1">
    <source>
        <dbReference type="SMART" id="SM00418"/>
    </source>
</evidence>
<name>A0A8T4CBV2_9ARCH</name>
<dbReference type="InterPro" id="IPR011991">
    <property type="entry name" value="ArsR-like_HTH"/>
</dbReference>
<proteinExistence type="predicted"/>
<dbReference type="InterPro" id="IPR036388">
    <property type="entry name" value="WH-like_DNA-bd_sf"/>
</dbReference>
<accession>A0A8T4CBV2</accession>
<sequence>MADDEGFAKALQLDVRKRIYTEVEQSPGLHFREIQRRTNLAVGSLQYHLDYLQKHHIIRTQNEGKFVRYYSVRGPQVGDAYNPNMGQNIMASLRHESTRKIILFLLNENRANNERIAEEINLSPSTTSWHLDKLVESGVLKKERAGRKSFFTLNNPSEARKLLINFKQSFFDQAVDNFVELTQTLTTDSSTPENESNTPH</sequence>
<reference evidence="2" key="1">
    <citation type="submission" date="2019-03" db="EMBL/GenBank/DDBJ databases">
        <title>Lake Tanganyika Metagenome-Assembled Genomes (MAGs).</title>
        <authorList>
            <person name="Tran P."/>
        </authorList>
    </citation>
    <scope>NUCLEOTIDE SEQUENCE</scope>
    <source>
        <strain evidence="2">M_DeepCast_50m_m2_156</strain>
    </source>
</reference>
<feature type="domain" description="HTH arsR-type" evidence="1">
    <location>
        <begin position="6"/>
        <end position="86"/>
    </location>
</feature>
<dbReference type="Gene3D" id="1.10.10.10">
    <property type="entry name" value="Winged helix-like DNA-binding domain superfamily/Winged helix DNA-binding domain"/>
    <property type="match status" value="2"/>
</dbReference>
<dbReference type="SMART" id="SM00418">
    <property type="entry name" value="HTH_ARSR"/>
    <property type="match status" value="2"/>
</dbReference>
<dbReference type="Proteomes" id="UP000774699">
    <property type="component" value="Unassembled WGS sequence"/>
</dbReference>
<dbReference type="PANTHER" id="PTHR36216">
    <property type="entry name" value="TRANSCRIPTIONAL REGULATOR, TRMB"/>
    <property type="match status" value="1"/>
</dbReference>
<dbReference type="InterPro" id="IPR036390">
    <property type="entry name" value="WH_DNA-bd_sf"/>
</dbReference>
<dbReference type="SUPFAM" id="SSF46785">
    <property type="entry name" value="Winged helix' DNA-binding domain"/>
    <property type="match status" value="2"/>
</dbReference>
<organism evidence="2 3">
    <name type="scientific">Candidatus Iainarchaeum sp</name>
    <dbReference type="NCBI Taxonomy" id="3101447"/>
    <lineage>
        <taxon>Archaea</taxon>
        <taxon>Candidatus Iainarchaeota</taxon>
        <taxon>Candidatus Iainarchaeia</taxon>
        <taxon>Candidatus Iainarchaeales</taxon>
        <taxon>Candidatus Iainarchaeaceae</taxon>
        <taxon>Candidatus Iainarchaeum</taxon>
    </lineage>
</organism>